<evidence type="ECO:0000256" key="4">
    <source>
        <dbReference type="ARBA" id="ARBA00023136"/>
    </source>
</evidence>
<feature type="transmembrane region" description="Helical" evidence="5">
    <location>
        <begin position="234"/>
        <end position="260"/>
    </location>
</feature>
<evidence type="ECO:0000313" key="8">
    <source>
        <dbReference type="Proteomes" id="UP000001514"/>
    </source>
</evidence>
<evidence type="ECO:0000256" key="3">
    <source>
        <dbReference type="ARBA" id="ARBA00022989"/>
    </source>
</evidence>
<feature type="transmembrane region" description="Helical" evidence="5">
    <location>
        <begin position="50"/>
        <end position="68"/>
    </location>
</feature>
<keyword evidence="4 5" id="KW-0472">Membrane</keyword>
<keyword evidence="3 5" id="KW-1133">Transmembrane helix</keyword>
<feature type="transmembrane region" description="Helical" evidence="5">
    <location>
        <begin position="432"/>
        <end position="453"/>
    </location>
</feature>
<dbReference type="STRING" id="88036.D8SNS7"/>
<feature type="transmembrane region" description="Helical" evidence="5">
    <location>
        <begin position="193"/>
        <end position="213"/>
    </location>
</feature>
<keyword evidence="6" id="KW-0732">Signal</keyword>
<feature type="signal peptide" evidence="6">
    <location>
        <begin position="1"/>
        <end position="16"/>
    </location>
</feature>
<dbReference type="InterPro" id="IPR001898">
    <property type="entry name" value="SLC13A/DASS"/>
</dbReference>
<feature type="transmembrane region" description="Helical" evidence="5">
    <location>
        <begin position="280"/>
        <end position="298"/>
    </location>
</feature>
<evidence type="ECO:0000313" key="7">
    <source>
        <dbReference type="EMBL" id="EFJ13936.1"/>
    </source>
</evidence>
<dbReference type="PANTHER" id="PTHR10283:SF82">
    <property type="entry name" value="SOLUTE CARRIER FAMILY 13 MEMBER 2"/>
    <property type="match status" value="1"/>
</dbReference>
<dbReference type="EMBL" id="GL377630">
    <property type="protein sequence ID" value="EFJ13936.1"/>
    <property type="molecule type" value="Genomic_DNA"/>
</dbReference>
<comment type="subcellular location">
    <subcellularLocation>
        <location evidence="1">Membrane</location>
        <topology evidence="1">Multi-pass membrane protein</topology>
    </subcellularLocation>
</comment>
<dbReference type="NCBIfam" id="TIGR00785">
    <property type="entry name" value="dass"/>
    <property type="match status" value="1"/>
</dbReference>
<dbReference type="eggNOG" id="KOG1281">
    <property type="taxonomic scope" value="Eukaryota"/>
</dbReference>
<evidence type="ECO:0008006" key="9">
    <source>
        <dbReference type="Google" id="ProtNLM"/>
    </source>
</evidence>
<dbReference type="Proteomes" id="UP000001514">
    <property type="component" value="Unassembled WGS sequence"/>
</dbReference>
<evidence type="ECO:0000256" key="5">
    <source>
        <dbReference type="SAM" id="Phobius"/>
    </source>
</evidence>
<dbReference type="PANTHER" id="PTHR10283">
    <property type="entry name" value="SOLUTE CARRIER FAMILY 13 MEMBER"/>
    <property type="match status" value="1"/>
</dbReference>
<proteinExistence type="predicted"/>
<feature type="transmembrane region" description="Helical" evidence="5">
    <location>
        <begin position="168"/>
        <end position="187"/>
    </location>
</feature>
<dbReference type="KEGG" id="smo:SELMODRAFT_121598"/>
<feature type="transmembrane region" description="Helical" evidence="5">
    <location>
        <begin position="394"/>
        <end position="412"/>
    </location>
</feature>
<evidence type="ECO:0000256" key="2">
    <source>
        <dbReference type="ARBA" id="ARBA00022692"/>
    </source>
</evidence>
<reference evidence="7 8" key="1">
    <citation type="journal article" date="2011" name="Science">
        <title>The Selaginella genome identifies genetic changes associated with the evolution of vascular plants.</title>
        <authorList>
            <person name="Banks J.A."/>
            <person name="Nishiyama T."/>
            <person name="Hasebe M."/>
            <person name="Bowman J.L."/>
            <person name="Gribskov M."/>
            <person name="dePamphilis C."/>
            <person name="Albert V.A."/>
            <person name="Aono N."/>
            <person name="Aoyama T."/>
            <person name="Ambrose B.A."/>
            <person name="Ashton N.W."/>
            <person name="Axtell M.J."/>
            <person name="Barker E."/>
            <person name="Barker M.S."/>
            <person name="Bennetzen J.L."/>
            <person name="Bonawitz N.D."/>
            <person name="Chapple C."/>
            <person name="Cheng C."/>
            <person name="Correa L.G."/>
            <person name="Dacre M."/>
            <person name="DeBarry J."/>
            <person name="Dreyer I."/>
            <person name="Elias M."/>
            <person name="Engstrom E.M."/>
            <person name="Estelle M."/>
            <person name="Feng L."/>
            <person name="Finet C."/>
            <person name="Floyd S.K."/>
            <person name="Frommer W.B."/>
            <person name="Fujita T."/>
            <person name="Gramzow L."/>
            <person name="Gutensohn M."/>
            <person name="Harholt J."/>
            <person name="Hattori M."/>
            <person name="Heyl A."/>
            <person name="Hirai T."/>
            <person name="Hiwatashi Y."/>
            <person name="Ishikawa M."/>
            <person name="Iwata M."/>
            <person name="Karol K.G."/>
            <person name="Koehler B."/>
            <person name="Kolukisaoglu U."/>
            <person name="Kubo M."/>
            <person name="Kurata T."/>
            <person name="Lalonde S."/>
            <person name="Li K."/>
            <person name="Li Y."/>
            <person name="Litt A."/>
            <person name="Lyons E."/>
            <person name="Manning G."/>
            <person name="Maruyama T."/>
            <person name="Michael T.P."/>
            <person name="Mikami K."/>
            <person name="Miyazaki S."/>
            <person name="Morinaga S."/>
            <person name="Murata T."/>
            <person name="Mueller-Roeber B."/>
            <person name="Nelson D.R."/>
            <person name="Obara M."/>
            <person name="Oguri Y."/>
            <person name="Olmstead R.G."/>
            <person name="Onodera N."/>
            <person name="Petersen B.L."/>
            <person name="Pils B."/>
            <person name="Prigge M."/>
            <person name="Rensing S.A."/>
            <person name="Riano-Pachon D.M."/>
            <person name="Roberts A.W."/>
            <person name="Sato Y."/>
            <person name="Scheller H.V."/>
            <person name="Schulz B."/>
            <person name="Schulz C."/>
            <person name="Shakirov E.V."/>
            <person name="Shibagaki N."/>
            <person name="Shinohara N."/>
            <person name="Shippen D.E."/>
            <person name="Soerensen I."/>
            <person name="Sotooka R."/>
            <person name="Sugimoto N."/>
            <person name="Sugita M."/>
            <person name="Sumikawa N."/>
            <person name="Tanurdzic M."/>
            <person name="Theissen G."/>
            <person name="Ulvskov P."/>
            <person name="Wakazuki S."/>
            <person name="Weng J.K."/>
            <person name="Willats W.W."/>
            <person name="Wipf D."/>
            <person name="Wolf P.G."/>
            <person name="Yang L."/>
            <person name="Zimmer A.D."/>
            <person name="Zhu Q."/>
            <person name="Mitros T."/>
            <person name="Hellsten U."/>
            <person name="Loque D."/>
            <person name="Otillar R."/>
            <person name="Salamov A."/>
            <person name="Schmutz J."/>
            <person name="Shapiro H."/>
            <person name="Lindquist E."/>
            <person name="Lucas S."/>
            <person name="Rokhsar D."/>
            <person name="Grigoriev I.V."/>
        </authorList>
    </citation>
    <scope>NUCLEOTIDE SEQUENCE [LARGE SCALE GENOMIC DNA]</scope>
</reference>
<dbReference type="Gramene" id="EFJ13936">
    <property type="protein sequence ID" value="EFJ13936"/>
    <property type="gene ID" value="SELMODRAFT_121598"/>
</dbReference>
<keyword evidence="8" id="KW-1185">Reference proteome</keyword>
<dbReference type="InParanoid" id="D8SNS7"/>
<dbReference type="Pfam" id="PF00939">
    <property type="entry name" value="Na_sulph_symp"/>
    <property type="match status" value="1"/>
</dbReference>
<sequence>MLAILAWVCIWWITEAIPVGITSMLPLVLLPLFQIIQADEIARAYMNDTITLFIGSFILALGVERYQAHKRLALKTLLLFGGRSMAPRMLLLGFCVGPAFISMWISNSATAIMMVPMSAGVIKRLLEPDTPSLESIHVVDYARAIVLGIGFSVSIGGLTTLTGTGTNLVFLGIWNSCFPSAAAVSYLQWFMFAFPLGVAMVLFCWIMLCVCYCPRSATPTISSRLNRSSIEEELKSLGSISFAETTVLTLFVVLAVLWLTRSLGTSFGWGRFFHGYVDDGTVSVVMAVFLFVIPNRLVPGERLLDWSHCKKLPWDIVLLFGGGFALAAGFKASGLSAWVTQHLNFLDNAPYLLLAPVVAVFVSATTEFTSNNATATIFLPLLANAATSNNIHPLLLMITGTIAASFAFMLPVSTPPMAVAFSTGHVRMPDMVLTGFLLKLVGILLLFALMPTLGKSQ</sequence>
<dbReference type="GO" id="GO:0055085">
    <property type="term" value="P:transmembrane transport"/>
    <property type="evidence" value="ECO:0000318"/>
    <property type="project" value="GO_Central"/>
</dbReference>
<feature type="transmembrane region" description="Helical" evidence="5">
    <location>
        <begin position="351"/>
        <end position="382"/>
    </location>
</feature>
<dbReference type="HOGENOM" id="CLU_005170_9_0_1"/>
<dbReference type="GO" id="GO:0015140">
    <property type="term" value="F:malate transmembrane transporter activity"/>
    <property type="evidence" value="ECO:0007669"/>
    <property type="project" value="UniProtKB-ARBA"/>
</dbReference>
<dbReference type="GO" id="GO:0022857">
    <property type="term" value="F:transmembrane transporter activity"/>
    <property type="evidence" value="ECO:0000318"/>
    <property type="project" value="GO_Central"/>
</dbReference>
<protein>
    <recommendedName>
        <fullName evidence="9">Citrate transporter-like domain-containing protein</fullName>
    </recommendedName>
</protein>
<organism evidence="8">
    <name type="scientific">Selaginella moellendorffii</name>
    <name type="common">Spikemoss</name>
    <dbReference type="NCBI Taxonomy" id="88036"/>
    <lineage>
        <taxon>Eukaryota</taxon>
        <taxon>Viridiplantae</taxon>
        <taxon>Streptophyta</taxon>
        <taxon>Embryophyta</taxon>
        <taxon>Tracheophyta</taxon>
        <taxon>Lycopodiopsida</taxon>
        <taxon>Selaginellales</taxon>
        <taxon>Selaginellaceae</taxon>
        <taxon>Selaginella</taxon>
    </lineage>
</organism>
<feature type="transmembrane region" description="Helical" evidence="5">
    <location>
        <begin position="142"/>
        <end position="161"/>
    </location>
</feature>
<name>D8SNS7_SELML</name>
<evidence type="ECO:0000256" key="1">
    <source>
        <dbReference type="ARBA" id="ARBA00004141"/>
    </source>
</evidence>
<dbReference type="FunCoup" id="D8SNS7">
    <property type="interactions" value="458"/>
</dbReference>
<gene>
    <name evidence="7" type="ORF">SELMODRAFT_121598</name>
</gene>
<dbReference type="GO" id="GO:0005886">
    <property type="term" value="C:plasma membrane"/>
    <property type="evidence" value="ECO:0000318"/>
    <property type="project" value="GO_Central"/>
</dbReference>
<accession>D8SNS7</accession>
<feature type="transmembrane region" description="Helical" evidence="5">
    <location>
        <begin position="89"/>
        <end position="122"/>
    </location>
</feature>
<keyword evidence="2 5" id="KW-0812">Transmembrane</keyword>
<dbReference type="OMA" id="THIMAHT"/>
<feature type="transmembrane region" description="Helical" evidence="5">
    <location>
        <begin position="318"/>
        <end position="339"/>
    </location>
</feature>
<dbReference type="AlphaFoldDB" id="D8SNS7"/>
<evidence type="ECO:0000256" key="6">
    <source>
        <dbReference type="SAM" id="SignalP"/>
    </source>
</evidence>
<feature type="chain" id="PRO_5003122890" description="Citrate transporter-like domain-containing protein" evidence="6">
    <location>
        <begin position="17"/>
        <end position="457"/>
    </location>
</feature>